<gene>
    <name evidence="3" type="ORF">WR25_08629</name>
</gene>
<dbReference type="EMBL" id="LIAE01010211">
    <property type="protein sequence ID" value="PAV65339.1"/>
    <property type="molecule type" value="Genomic_DNA"/>
</dbReference>
<evidence type="ECO:0000313" key="3">
    <source>
        <dbReference type="EMBL" id="PAV65339.1"/>
    </source>
</evidence>
<evidence type="ECO:0000313" key="4">
    <source>
        <dbReference type="Proteomes" id="UP000218231"/>
    </source>
</evidence>
<reference evidence="3 4" key="1">
    <citation type="journal article" date="2017" name="Curr. Biol.">
        <title>Genome architecture and evolution of a unichromosomal asexual nematode.</title>
        <authorList>
            <person name="Fradin H."/>
            <person name="Zegar C."/>
            <person name="Gutwein M."/>
            <person name="Lucas J."/>
            <person name="Kovtun M."/>
            <person name="Corcoran D."/>
            <person name="Baugh L.R."/>
            <person name="Kiontke K."/>
            <person name="Gunsalus K."/>
            <person name="Fitch D.H."/>
            <person name="Piano F."/>
        </authorList>
    </citation>
    <scope>NUCLEOTIDE SEQUENCE [LARGE SCALE GENOMIC DNA]</scope>
    <source>
        <strain evidence="3">PF1309</strain>
    </source>
</reference>
<proteinExistence type="predicted"/>
<dbReference type="Proteomes" id="UP000218231">
    <property type="component" value="Unassembled WGS sequence"/>
</dbReference>
<dbReference type="OrthoDB" id="5793263at2759"/>
<keyword evidence="4" id="KW-1185">Reference proteome</keyword>
<feature type="compositionally biased region" description="Basic and acidic residues" evidence="1">
    <location>
        <begin position="18"/>
        <end position="28"/>
    </location>
</feature>
<accession>A0A2A2JUU5</accession>
<protein>
    <recommendedName>
        <fullName evidence="2">BAR domain-containing protein</fullName>
    </recommendedName>
</protein>
<sequence>MGKDKDEDGEDLPQPERPATDAEKAAARQEAAEAIKNKKFFSRLFIQEAINKVIRYHQNVYDIVDKIEVLAQPDRELLEGGKIEHDKNRNPWELVAYSMRCMKKYHQENEEKTLDRYAQVADKIAQKERHHQPLCRLHIRKMRFYVSRRAEKLNEDIKDINNLLTMVDQSRQQVDENIVLGPMLNH</sequence>
<name>A0A2A2JUU5_9BILA</name>
<evidence type="ECO:0000259" key="2">
    <source>
        <dbReference type="Pfam" id="PF03114"/>
    </source>
</evidence>
<comment type="caution">
    <text evidence="3">The sequence shown here is derived from an EMBL/GenBank/DDBJ whole genome shotgun (WGS) entry which is preliminary data.</text>
</comment>
<evidence type="ECO:0000256" key="1">
    <source>
        <dbReference type="SAM" id="MobiDB-lite"/>
    </source>
</evidence>
<feature type="domain" description="BAR" evidence="2">
    <location>
        <begin position="48"/>
        <end position="174"/>
    </location>
</feature>
<dbReference type="InterPro" id="IPR004148">
    <property type="entry name" value="BAR_dom"/>
</dbReference>
<dbReference type="Pfam" id="PF03114">
    <property type="entry name" value="BAR"/>
    <property type="match status" value="1"/>
</dbReference>
<dbReference type="AlphaFoldDB" id="A0A2A2JUU5"/>
<feature type="region of interest" description="Disordered" evidence="1">
    <location>
        <begin position="1"/>
        <end position="28"/>
    </location>
</feature>
<organism evidence="3 4">
    <name type="scientific">Diploscapter pachys</name>
    <dbReference type="NCBI Taxonomy" id="2018661"/>
    <lineage>
        <taxon>Eukaryota</taxon>
        <taxon>Metazoa</taxon>
        <taxon>Ecdysozoa</taxon>
        <taxon>Nematoda</taxon>
        <taxon>Chromadorea</taxon>
        <taxon>Rhabditida</taxon>
        <taxon>Rhabditina</taxon>
        <taxon>Rhabditomorpha</taxon>
        <taxon>Rhabditoidea</taxon>
        <taxon>Rhabditidae</taxon>
        <taxon>Diploscapter</taxon>
    </lineage>
</organism>
<dbReference type="GO" id="GO:0005737">
    <property type="term" value="C:cytoplasm"/>
    <property type="evidence" value="ECO:0007669"/>
    <property type="project" value="InterPro"/>
</dbReference>